<protein>
    <submittedName>
        <fullName evidence="2">Carbonic anhydrase</fullName>
    </submittedName>
</protein>
<dbReference type="EMBL" id="CP118942">
    <property type="protein sequence ID" value="WEE25449.1"/>
    <property type="molecule type" value="Genomic_DNA"/>
</dbReference>
<evidence type="ECO:0000256" key="1">
    <source>
        <dbReference type="ARBA" id="ARBA00023595"/>
    </source>
</evidence>
<dbReference type="InterPro" id="IPR011004">
    <property type="entry name" value="Trimer_LpxA-like_sf"/>
</dbReference>
<organism evidence="2 6">
    <name type="scientific">Aeromonas hydrophila</name>
    <dbReference type="NCBI Taxonomy" id="644"/>
    <lineage>
        <taxon>Bacteria</taxon>
        <taxon>Pseudomonadati</taxon>
        <taxon>Pseudomonadota</taxon>
        <taxon>Gammaproteobacteria</taxon>
        <taxon>Aeromonadales</taxon>
        <taxon>Aeromonadaceae</taxon>
        <taxon>Aeromonas</taxon>
    </lineage>
</organism>
<dbReference type="Pfam" id="PF00132">
    <property type="entry name" value="Hexapep"/>
    <property type="match status" value="1"/>
</dbReference>
<dbReference type="Proteomes" id="UP001214666">
    <property type="component" value="Chromosome"/>
</dbReference>
<dbReference type="Gene3D" id="2.160.10.10">
    <property type="entry name" value="Hexapeptide repeat proteins"/>
    <property type="match status" value="1"/>
</dbReference>
<reference evidence="4" key="6">
    <citation type="submission" date="2023-02" db="EMBL/GenBank/DDBJ databases">
        <title>The sequence of Aeromonas hydrophila K533.</title>
        <authorList>
            <person name="Luo X."/>
        </authorList>
    </citation>
    <scope>NUCLEOTIDE SEQUENCE</scope>
    <source>
        <strain evidence="4">K533</strain>
    </source>
</reference>
<dbReference type="EMBL" id="PUTQ01000014">
    <property type="protein sequence ID" value="RCF49291.1"/>
    <property type="molecule type" value="Genomic_DNA"/>
</dbReference>
<dbReference type="InterPro" id="IPR052265">
    <property type="entry name" value="Gamma-CA"/>
</dbReference>
<dbReference type="InterPro" id="IPR001451">
    <property type="entry name" value="Hexapep"/>
</dbReference>
<dbReference type="AlphaFoldDB" id="A0A081UVD5"/>
<gene>
    <name evidence="3" type="ORF">C6C11_11005</name>
    <name evidence="2" type="ORF">JAJ28_004694</name>
    <name evidence="4" type="ORF">PY771_17645</name>
</gene>
<dbReference type="CDD" id="cd00710">
    <property type="entry name" value="LbH_gamma_CA"/>
    <property type="match status" value="1"/>
</dbReference>
<evidence type="ECO:0000313" key="4">
    <source>
        <dbReference type="EMBL" id="WEE25449.1"/>
    </source>
</evidence>
<dbReference type="Proteomes" id="UP000859505">
    <property type="component" value="Unassembled WGS sequence"/>
</dbReference>
<evidence type="ECO:0000313" key="2">
    <source>
        <dbReference type="EMBL" id="HAT6346873.1"/>
    </source>
</evidence>
<dbReference type="InterPro" id="IPR047223">
    <property type="entry name" value="CA_gamma_LbH"/>
</dbReference>
<evidence type="ECO:0000313" key="3">
    <source>
        <dbReference type="EMBL" id="RCF49291.1"/>
    </source>
</evidence>
<reference evidence="5" key="3">
    <citation type="submission" date="2018-02" db="EMBL/GenBank/DDBJ databases">
        <title>Phenotypic characterization and whole genome analysis of multidrug-resistant, extended-spectrum beta-lactamase-producing bacteria isolated from dogs in Germany.</title>
        <authorList>
            <person name="Williamson C."/>
        </authorList>
    </citation>
    <scope>NUCLEOTIDE SEQUENCE [LARGE SCALE GENOMIC DNA]</scope>
    <source>
        <strain evidence="5">AFG_SD03_1510_Ahy_093</strain>
    </source>
</reference>
<dbReference type="PANTHER" id="PTHR43360:SF1">
    <property type="entry name" value="CARBOXYSOME ASSEMBLY PROTEIN CCMM"/>
    <property type="match status" value="1"/>
</dbReference>
<reference evidence="3" key="4">
    <citation type="submission" date="2018-02" db="EMBL/GenBank/DDBJ databases">
        <authorList>
            <person name="Williamson C."/>
        </authorList>
    </citation>
    <scope>NUCLEOTIDE SEQUENCE</scope>
    <source>
        <strain evidence="3">AFG_SD03_1510_Ahy_093</strain>
    </source>
</reference>
<dbReference type="PANTHER" id="PTHR43360">
    <property type="entry name" value="CARBON DIOXIDE CONCENTRATING MECHANISM PROTEIN CCMM"/>
    <property type="match status" value="1"/>
</dbReference>
<comment type="similarity">
    <text evidence="1">Belongs to the gamma-class carbonic anhydrase family.</text>
</comment>
<dbReference type="eggNOG" id="COG0663">
    <property type="taxonomic scope" value="Bacteria"/>
</dbReference>
<reference evidence="2" key="1">
    <citation type="journal article" date="2018" name="Genome Biol.">
        <title>SKESA: strategic k-mer extension for scrupulous assemblies.</title>
        <authorList>
            <person name="Souvorov A."/>
            <person name="Agarwala R."/>
            <person name="Lipman D.J."/>
        </authorList>
    </citation>
    <scope>NUCLEOTIDE SEQUENCE</scope>
    <source>
        <strain evidence="2">OLC2673_Aeromonas</strain>
    </source>
</reference>
<dbReference type="SUPFAM" id="SSF51161">
    <property type="entry name" value="Trimeric LpxA-like enzymes"/>
    <property type="match status" value="1"/>
</dbReference>
<reference evidence="2" key="5">
    <citation type="submission" date="2020-01" db="EMBL/GenBank/DDBJ databases">
        <authorList>
            <consortium name="NCBI Pathogen Detection Project"/>
        </authorList>
    </citation>
    <scope>NUCLEOTIDE SEQUENCE</scope>
    <source>
        <strain evidence="2">OLC2673_Aeromonas</strain>
    </source>
</reference>
<dbReference type="OMA" id="KNPSGHL"/>
<reference evidence="3 5" key="2">
    <citation type="journal article" date="2018" name="PLoS ONE">
        <title>Phenotypic characterization and whole genome analysis of extended-spectrum beta-lactamase-producing bacteria isolated from dogs in Germany.</title>
        <authorList>
            <person name="Boehmer T."/>
            <person name="Vogler A.J."/>
            <person name="Thomas A."/>
            <person name="Sauer S."/>
            <person name="Hergenroether M."/>
            <person name="Straubinger R.K."/>
            <person name="Birdsell D."/>
            <person name="Keim P."/>
            <person name="Sahl J.W."/>
            <person name="Williamson C.H."/>
            <person name="Riehm J.M."/>
        </authorList>
    </citation>
    <scope>NUCLEOTIDE SEQUENCE [LARGE SCALE GENOMIC DNA]</scope>
    <source>
        <strain evidence="3 5">AFG_SD03_1510_Ahy_093</strain>
    </source>
</reference>
<dbReference type="RefSeq" id="WP_005309014.1">
    <property type="nucleotide sequence ID" value="NZ_AP019193.1"/>
</dbReference>
<evidence type="ECO:0000313" key="6">
    <source>
        <dbReference type="Proteomes" id="UP000859505"/>
    </source>
</evidence>
<evidence type="ECO:0000313" key="5">
    <source>
        <dbReference type="Proteomes" id="UP000253075"/>
    </source>
</evidence>
<dbReference type="KEGG" id="ahh:RY45_04235"/>
<sequence>MIRKNPSGHLPVIDESAYIDKTAIICGKVIIKENVFVGPYAVIRADEVDASGDMEPIVIGANSNIQDGVVIHSKSGAAVTIGEYTSIAHRSIVHGPCEVGNRVFIGFNSVLFNCHIGDGAVVRHNSVVDGCDLPPEFYVPSTTRINQQSDLDHIPRVSVDAAEFSEDVAHTNIDLVKGYKALSNEF</sequence>
<proteinExistence type="inferred from homology"/>
<dbReference type="KEGG" id="aaj:BOQ57_03690"/>
<dbReference type="Proteomes" id="UP000253075">
    <property type="component" value="Unassembled WGS sequence"/>
</dbReference>
<name>A0A081UVD5_AERHY</name>
<accession>A0A081UVD5</accession>
<dbReference type="EMBL" id="DACTUL010000081">
    <property type="protein sequence ID" value="HAT6346873.1"/>
    <property type="molecule type" value="Genomic_DNA"/>
</dbReference>
<dbReference type="GeneID" id="4487073"/>